<keyword evidence="2" id="KW-0963">Cytoplasm</keyword>
<comment type="caution">
    <text evidence="8">The sequence shown here is derived from an EMBL/GenBank/DDBJ whole genome shotgun (WGS) entry which is preliminary data.</text>
</comment>
<dbReference type="GO" id="GO:0005737">
    <property type="term" value="C:cytoplasm"/>
    <property type="evidence" value="ECO:0007669"/>
    <property type="project" value="UniProtKB-SubCell"/>
</dbReference>
<evidence type="ECO:0000256" key="4">
    <source>
        <dbReference type="ARBA" id="ARBA00022771"/>
    </source>
</evidence>
<name>A0AB34KAS9_9PEZI</name>
<dbReference type="EMBL" id="JAAQHG020000060">
    <property type="protein sequence ID" value="KAL1582203.1"/>
    <property type="molecule type" value="Genomic_DNA"/>
</dbReference>
<dbReference type="Proteomes" id="UP000803884">
    <property type="component" value="Unassembled WGS sequence"/>
</dbReference>
<evidence type="ECO:0000313" key="9">
    <source>
        <dbReference type="Proteomes" id="UP000803884"/>
    </source>
</evidence>
<gene>
    <name evidence="8" type="ORF">WHR41_09195</name>
</gene>
<evidence type="ECO:0000256" key="5">
    <source>
        <dbReference type="ARBA" id="ARBA00022833"/>
    </source>
</evidence>
<protein>
    <recommendedName>
        <fullName evidence="7">RZ-type domain-containing protein</fullName>
    </recommendedName>
</protein>
<evidence type="ECO:0000259" key="7">
    <source>
        <dbReference type="PROSITE" id="PS51981"/>
    </source>
</evidence>
<evidence type="ECO:0000256" key="1">
    <source>
        <dbReference type="ARBA" id="ARBA00004496"/>
    </source>
</evidence>
<organism evidence="8 9">
    <name type="scientific">Cladosporium halotolerans</name>
    <dbReference type="NCBI Taxonomy" id="1052096"/>
    <lineage>
        <taxon>Eukaryota</taxon>
        <taxon>Fungi</taxon>
        <taxon>Dikarya</taxon>
        <taxon>Ascomycota</taxon>
        <taxon>Pezizomycotina</taxon>
        <taxon>Dothideomycetes</taxon>
        <taxon>Dothideomycetidae</taxon>
        <taxon>Cladosporiales</taxon>
        <taxon>Cladosporiaceae</taxon>
        <taxon>Cladosporium</taxon>
    </lineage>
</organism>
<keyword evidence="5" id="KW-0862">Zinc</keyword>
<dbReference type="Pfam" id="PF20173">
    <property type="entry name" value="ZnF_RZ-type"/>
    <property type="match status" value="1"/>
</dbReference>
<evidence type="ECO:0000256" key="6">
    <source>
        <dbReference type="ARBA" id="ARBA00022859"/>
    </source>
</evidence>
<keyword evidence="4" id="KW-0863">Zinc-finger</keyword>
<evidence type="ECO:0000256" key="3">
    <source>
        <dbReference type="ARBA" id="ARBA00022723"/>
    </source>
</evidence>
<evidence type="ECO:0000256" key="2">
    <source>
        <dbReference type="ARBA" id="ARBA00022490"/>
    </source>
</evidence>
<reference evidence="8 9" key="1">
    <citation type="journal article" date="2020" name="Microbiol. Resour. Announc.">
        <title>Draft Genome Sequence of a Cladosporium Species Isolated from the Mesophotic Ascidian Didemnum maculosum.</title>
        <authorList>
            <person name="Gioti A."/>
            <person name="Siaperas R."/>
            <person name="Nikolaivits E."/>
            <person name="Le Goff G."/>
            <person name="Ouazzani J."/>
            <person name="Kotoulas G."/>
            <person name="Topakas E."/>
        </authorList>
    </citation>
    <scope>NUCLEOTIDE SEQUENCE [LARGE SCALE GENOMIC DNA]</scope>
    <source>
        <strain evidence="8 9">TM138-S3</strain>
    </source>
</reference>
<proteinExistence type="predicted"/>
<dbReference type="GO" id="GO:0008270">
    <property type="term" value="F:zinc ion binding"/>
    <property type="evidence" value="ECO:0007669"/>
    <property type="project" value="UniProtKB-KW"/>
</dbReference>
<dbReference type="PROSITE" id="PS51981">
    <property type="entry name" value="ZF_RZ"/>
    <property type="match status" value="1"/>
</dbReference>
<dbReference type="GeneID" id="96010637"/>
<accession>A0AB34KAS9</accession>
<dbReference type="GO" id="GO:0004842">
    <property type="term" value="F:ubiquitin-protein transferase activity"/>
    <property type="evidence" value="ECO:0007669"/>
    <property type="project" value="InterPro"/>
</dbReference>
<dbReference type="PANTHER" id="PTHR22605:SF16">
    <property type="entry name" value="E3 UBIQUITIN-PROTEIN LIGASE RNF213"/>
    <property type="match status" value="1"/>
</dbReference>
<dbReference type="RefSeq" id="XP_069225310.1">
    <property type="nucleotide sequence ID" value="XM_069377799.1"/>
</dbReference>
<dbReference type="PANTHER" id="PTHR22605">
    <property type="entry name" value="RZ-TYPE DOMAIN-CONTAINING PROTEIN"/>
    <property type="match status" value="1"/>
</dbReference>
<dbReference type="InterPro" id="IPR031248">
    <property type="entry name" value="RNF213"/>
</dbReference>
<sequence>MESRDGSGTGRPFEGIKRTAEEHLDSAKVLCKTYPGQTSSVLTESEDVRRLLHEAGYQSQMRMVVAAMQGEFSGTGHWYRCENGHPFTIGECGMPMQTACCPQCNAPIGGSSHQPAAGVQHAGDIERDFGNLTMRD</sequence>
<dbReference type="AlphaFoldDB" id="A0AB34KAS9"/>
<dbReference type="GO" id="GO:0016887">
    <property type="term" value="F:ATP hydrolysis activity"/>
    <property type="evidence" value="ECO:0007669"/>
    <property type="project" value="InterPro"/>
</dbReference>
<dbReference type="InterPro" id="IPR046439">
    <property type="entry name" value="ZF_RZ_dom"/>
</dbReference>
<comment type="subcellular location">
    <subcellularLocation>
        <location evidence="1">Cytoplasm</location>
    </subcellularLocation>
</comment>
<feature type="domain" description="RZ-type" evidence="7">
    <location>
        <begin position="56"/>
        <end position="132"/>
    </location>
</feature>
<dbReference type="GO" id="GO:0002376">
    <property type="term" value="P:immune system process"/>
    <property type="evidence" value="ECO:0007669"/>
    <property type="project" value="UniProtKB-KW"/>
</dbReference>
<evidence type="ECO:0000313" key="8">
    <source>
        <dbReference type="EMBL" id="KAL1582203.1"/>
    </source>
</evidence>
<keyword evidence="9" id="KW-1185">Reference proteome</keyword>
<keyword evidence="3" id="KW-0479">Metal-binding</keyword>
<keyword evidence="6" id="KW-0391">Immunity</keyword>